<dbReference type="Pfam" id="PF01694">
    <property type="entry name" value="Rhomboid"/>
    <property type="match status" value="1"/>
</dbReference>
<dbReference type="SUPFAM" id="SSF144091">
    <property type="entry name" value="Rhomboid-like"/>
    <property type="match status" value="1"/>
</dbReference>
<feature type="domain" description="Peptidase S54 rhomboid" evidence="8">
    <location>
        <begin position="90"/>
        <end position="239"/>
    </location>
</feature>
<accession>A0A5C6AQ97</accession>
<evidence type="ECO:0000256" key="6">
    <source>
        <dbReference type="ARBA" id="ARBA00023136"/>
    </source>
</evidence>
<dbReference type="InterPro" id="IPR050925">
    <property type="entry name" value="Rhomboid_protease_S54"/>
</dbReference>
<proteinExistence type="inferred from homology"/>
<feature type="transmembrane region" description="Helical" evidence="7">
    <location>
        <begin position="105"/>
        <end position="121"/>
    </location>
</feature>
<protein>
    <submittedName>
        <fullName evidence="9">Rhomboid protease GluP</fullName>
        <ecNumber evidence="9">3.4.21.105</ecNumber>
    </submittedName>
</protein>
<dbReference type="AlphaFoldDB" id="A0A5C6AQ97"/>
<feature type="transmembrane region" description="Helical" evidence="7">
    <location>
        <begin position="133"/>
        <end position="154"/>
    </location>
</feature>
<keyword evidence="10" id="KW-1185">Reference proteome</keyword>
<evidence type="ECO:0000256" key="5">
    <source>
        <dbReference type="ARBA" id="ARBA00022989"/>
    </source>
</evidence>
<dbReference type="InterPro" id="IPR022764">
    <property type="entry name" value="Peptidase_S54_rhomboid_dom"/>
</dbReference>
<keyword evidence="5 7" id="KW-1133">Transmembrane helix</keyword>
<comment type="subcellular location">
    <subcellularLocation>
        <location evidence="1">Membrane</location>
        <topology evidence="1">Multi-pass membrane protein</topology>
    </subcellularLocation>
</comment>
<keyword evidence="6 7" id="KW-0472">Membrane</keyword>
<evidence type="ECO:0000313" key="10">
    <source>
        <dbReference type="Proteomes" id="UP000320176"/>
    </source>
</evidence>
<feature type="transmembrane region" description="Helical" evidence="7">
    <location>
        <begin position="160"/>
        <end position="177"/>
    </location>
</feature>
<evidence type="ECO:0000256" key="1">
    <source>
        <dbReference type="ARBA" id="ARBA00004141"/>
    </source>
</evidence>
<evidence type="ECO:0000313" key="9">
    <source>
        <dbReference type="EMBL" id="TWU01162.1"/>
    </source>
</evidence>
<evidence type="ECO:0000256" key="7">
    <source>
        <dbReference type="SAM" id="Phobius"/>
    </source>
</evidence>
<evidence type="ECO:0000259" key="8">
    <source>
        <dbReference type="Pfam" id="PF01694"/>
    </source>
</evidence>
<gene>
    <name evidence="9" type="primary">gluP</name>
    <name evidence="9" type="ORF">Pla52n_45340</name>
</gene>
<dbReference type="Gene3D" id="1.20.1540.10">
    <property type="entry name" value="Rhomboid-like"/>
    <property type="match status" value="1"/>
</dbReference>
<comment type="similarity">
    <text evidence="2">Belongs to the peptidase S54 family.</text>
</comment>
<evidence type="ECO:0000256" key="2">
    <source>
        <dbReference type="ARBA" id="ARBA00009045"/>
    </source>
</evidence>
<keyword evidence="3 7" id="KW-0812">Transmembrane</keyword>
<dbReference type="InterPro" id="IPR035952">
    <property type="entry name" value="Rhomboid-like_sf"/>
</dbReference>
<evidence type="ECO:0000256" key="3">
    <source>
        <dbReference type="ARBA" id="ARBA00022692"/>
    </source>
</evidence>
<dbReference type="EMBL" id="SJPN01000005">
    <property type="protein sequence ID" value="TWU01162.1"/>
    <property type="molecule type" value="Genomic_DNA"/>
</dbReference>
<name>A0A5C6AQ97_9BACT</name>
<dbReference type="GO" id="GO:0016020">
    <property type="term" value="C:membrane"/>
    <property type="evidence" value="ECO:0007669"/>
    <property type="project" value="UniProtKB-SubCell"/>
</dbReference>
<dbReference type="PANTHER" id="PTHR43731">
    <property type="entry name" value="RHOMBOID PROTEASE"/>
    <property type="match status" value="1"/>
</dbReference>
<keyword evidence="4 9" id="KW-0378">Hydrolase</keyword>
<dbReference type="Proteomes" id="UP000320176">
    <property type="component" value="Unassembled WGS sequence"/>
</dbReference>
<organism evidence="9 10">
    <name type="scientific">Stieleria varia</name>
    <dbReference type="NCBI Taxonomy" id="2528005"/>
    <lineage>
        <taxon>Bacteria</taxon>
        <taxon>Pseudomonadati</taxon>
        <taxon>Planctomycetota</taxon>
        <taxon>Planctomycetia</taxon>
        <taxon>Pirellulales</taxon>
        <taxon>Pirellulaceae</taxon>
        <taxon>Stieleria</taxon>
    </lineage>
</organism>
<evidence type="ECO:0000256" key="4">
    <source>
        <dbReference type="ARBA" id="ARBA00022801"/>
    </source>
</evidence>
<reference evidence="9 10" key="1">
    <citation type="submission" date="2019-02" db="EMBL/GenBank/DDBJ databases">
        <title>Deep-cultivation of Planctomycetes and their phenomic and genomic characterization uncovers novel biology.</title>
        <authorList>
            <person name="Wiegand S."/>
            <person name="Jogler M."/>
            <person name="Boedeker C."/>
            <person name="Pinto D."/>
            <person name="Vollmers J."/>
            <person name="Rivas-Marin E."/>
            <person name="Kohn T."/>
            <person name="Peeters S.H."/>
            <person name="Heuer A."/>
            <person name="Rast P."/>
            <person name="Oberbeckmann S."/>
            <person name="Bunk B."/>
            <person name="Jeske O."/>
            <person name="Meyerdierks A."/>
            <person name="Storesund J.E."/>
            <person name="Kallscheuer N."/>
            <person name="Luecker S."/>
            <person name="Lage O.M."/>
            <person name="Pohl T."/>
            <person name="Merkel B.J."/>
            <person name="Hornburger P."/>
            <person name="Mueller R.-W."/>
            <person name="Bruemmer F."/>
            <person name="Labrenz M."/>
            <person name="Spormann A.M."/>
            <person name="Op Den Camp H."/>
            <person name="Overmann J."/>
            <person name="Amann R."/>
            <person name="Jetten M.S.M."/>
            <person name="Mascher T."/>
            <person name="Medema M.H."/>
            <person name="Devos D.P."/>
            <person name="Kaster A.-K."/>
            <person name="Ovreas L."/>
            <person name="Rohde M."/>
            <person name="Galperin M.Y."/>
            <person name="Jogler C."/>
        </authorList>
    </citation>
    <scope>NUCLEOTIDE SEQUENCE [LARGE SCALE GENOMIC DNA]</scope>
    <source>
        <strain evidence="9 10">Pla52n</strain>
    </source>
</reference>
<feature type="transmembrane region" description="Helical" evidence="7">
    <location>
        <begin position="184"/>
        <end position="204"/>
    </location>
</feature>
<keyword evidence="9" id="KW-0645">Protease</keyword>
<dbReference type="GO" id="GO:0004252">
    <property type="term" value="F:serine-type endopeptidase activity"/>
    <property type="evidence" value="ECO:0007669"/>
    <property type="project" value="InterPro"/>
</dbReference>
<comment type="caution">
    <text evidence="9">The sequence shown here is derived from an EMBL/GenBank/DDBJ whole genome shotgun (WGS) entry which is preliminary data.</text>
</comment>
<dbReference type="GO" id="GO:0006508">
    <property type="term" value="P:proteolysis"/>
    <property type="evidence" value="ECO:0007669"/>
    <property type="project" value="UniProtKB-KW"/>
</dbReference>
<sequence length="334" mass="38626">MPIVCKRLLIANVVVFVLQIMITRPLGPPDFAQRLENLPQILESMPTESMTQEQIEQYEMMQSAAIDLIPPRVSVVQEWCELDPTKVAHGQVWRLITSAFCHDRYMIWHLLINMIFLYWFGTRLEQMYGSREFALFYFTAAVCASVAFLALNWYTGDMTPAIGASGAVWGLIALYAIHHPYETVRVYLLFPIQIRWLALLYLLLDLHPVLLALNGDGNPDGVAHAAHLGGAAFGFLYFKYDWRLERYWNRLPVVGKEEKWQNRRVKRPARSTIKLHQPETGGLRVYSEPIDPQTKRMEIDLDRVLEKISEQGRESLTDEEIAVLESASKRYRER</sequence>
<dbReference type="SMART" id="SM01160">
    <property type="entry name" value="DUF1751"/>
    <property type="match status" value="1"/>
</dbReference>
<dbReference type="PANTHER" id="PTHR43731:SF14">
    <property type="entry name" value="PRESENILIN-ASSOCIATED RHOMBOID-LIKE PROTEIN, MITOCHONDRIAL"/>
    <property type="match status" value="1"/>
</dbReference>
<feature type="transmembrane region" description="Helical" evidence="7">
    <location>
        <begin position="224"/>
        <end position="240"/>
    </location>
</feature>
<dbReference type="EC" id="3.4.21.105" evidence="9"/>